<reference evidence="2 3" key="1">
    <citation type="submission" date="2022-04" db="EMBL/GenBank/DDBJ databases">
        <title>Identification of a novel bacterium isolated from mangrove sediments.</title>
        <authorList>
            <person name="Pan X."/>
        </authorList>
    </citation>
    <scope>NUCLEOTIDE SEQUENCE [LARGE SCALE GENOMIC DNA]</scope>
    <source>
        <strain evidence="2 3">B2638</strain>
    </source>
</reference>
<dbReference type="EMBL" id="JALHLG010000007">
    <property type="protein sequence ID" value="MCJ2186615.1"/>
    <property type="molecule type" value="Genomic_DNA"/>
</dbReference>
<feature type="region of interest" description="Disordered" evidence="1">
    <location>
        <begin position="1"/>
        <end position="24"/>
    </location>
</feature>
<protein>
    <submittedName>
        <fullName evidence="2">Uncharacterized protein</fullName>
    </submittedName>
</protein>
<proteinExistence type="predicted"/>
<evidence type="ECO:0000313" key="3">
    <source>
        <dbReference type="Proteomes" id="UP001202281"/>
    </source>
</evidence>
<evidence type="ECO:0000256" key="1">
    <source>
        <dbReference type="SAM" id="MobiDB-lite"/>
    </source>
</evidence>
<name>A0ABT0BNT7_9SPHN</name>
<dbReference type="Proteomes" id="UP001202281">
    <property type="component" value="Unassembled WGS sequence"/>
</dbReference>
<organism evidence="2 3">
    <name type="scientific">Novosphingobium beihaiensis</name>
    <dbReference type="NCBI Taxonomy" id="2930389"/>
    <lineage>
        <taxon>Bacteria</taxon>
        <taxon>Pseudomonadati</taxon>
        <taxon>Pseudomonadota</taxon>
        <taxon>Alphaproteobacteria</taxon>
        <taxon>Sphingomonadales</taxon>
        <taxon>Sphingomonadaceae</taxon>
        <taxon>Novosphingobium</taxon>
    </lineage>
</organism>
<gene>
    <name evidence="2" type="ORF">MTR66_07280</name>
</gene>
<comment type="caution">
    <text evidence="2">The sequence shown here is derived from an EMBL/GenBank/DDBJ whole genome shotgun (WGS) entry which is preliminary data.</text>
</comment>
<evidence type="ECO:0000313" key="2">
    <source>
        <dbReference type="EMBL" id="MCJ2186615.1"/>
    </source>
</evidence>
<dbReference type="RefSeq" id="WP_243919240.1">
    <property type="nucleotide sequence ID" value="NZ_JALHLG010000007.1"/>
</dbReference>
<accession>A0ABT0BNT7</accession>
<sequence length="161" mass="18199">MTAHAKHTKQPKPDSPVPVALETPASGKNAGKICFFADCPEKIKYPTTGMRQLRSAEDGMVFCKWCQEDLESGYKRIKAPPPVTDVSDVQPYPEPRRHFALFKCHSRRDCPVFLKEQKSVAILPGETIEDSIMPYDTPLQAYDDGHWPCEVCEKDHGIPWL</sequence>
<feature type="compositionally biased region" description="Basic residues" evidence="1">
    <location>
        <begin position="1"/>
        <end position="10"/>
    </location>
</feature>
<keyword evidence="3" id="KW-1185">Reference proteome</keyword>